<dbReference type="Proteomes" id="UP000028123">
    <property type="component" value="Unassembled WGS sequence"/>
</dbReference>
<dbReference type="PANTHER" id="PTHR40032">
    <property type="entry name" value="EXPORTED PROTEIN-RELATED"/>
    <property type="match status" value="1"/>
</dbReference>
<dbReference type="InterPro" id="IPR024301">
    <property type="entry name" value="Amidase_6"/>
</dbReference>
<sequence>MLGKKIAAGAIMLFALTSAVAFADDTALKAGDAKVRDEAQKFVVDFVGQAYKPYYTLNTIDSDISEYSVKDNVLTARVNISLSKTLKAKSVDEIPYVKGMKSQSAVLKQTNAISAMESEQVISDRLKDLSEYIGTATEQNDSFRLTAKVINGNIDNQSAKLEFLNYMDWIPAAHFVPENEETMMKHGQMDLLEAVTTNRAFTVRSAVQPQAAFTYNRIAARDYANKYTSTVTGSPYYDTSKWNKNYKFHTESGGVDCANYVSQAMYAGGIPTDSTWKPESIAWVNTGRNISNGLEDYMVRTKKYFYKTTKATTPAGGFISALDYSHVMFVVANDTVTMQYSAHTNDKLKASFANFSDSKFEFFYINSAYLN</sequence>
<dbReference type="Pfam" id="PF12671">
    <property type="entry name" value="Amidase_6"/>
    <property type="match status" value="1"/>
</dbReference>
<dbReference type="eggNOG" id="ENOG5032XIK">
    <property type="taxonomic scope" value="Bacteria"/>
</dbReference>
<evidence type="ECO:0000256" key="1">
    <source>
        <dbReference type="SAM" id="SignalP"/>
    </source>
</evidence>
<evidence type="ECO:0000313" key="4">
    <source>
        <dbReference type="Proteomes" id="UP000028123"/>
    </source>
</evidence>
<organism evidence="3 4">
    <name type="scientific">Paenibacillus tyrfis</name>
    <dbReference type="NCBI Taxonomy" id="1501230"/>
    <lineage>
        <taxon>Bacteria</taxon>
        <taxon>Bacillati</taxon>
        <taxon>Bacillota</taxon>
        <taxon>Bacilli</taxon>
        <taxon>Bacillales</taxon>
        <taxon>Paenibacillaceae</taxon>
        <taxon>Paenibacillus</taxon>
    </lineage>
</organism>
<gene>
    <name evidence="3" type="ORF">ET33_29680</name>
</gene>
<reference evidence="3 4" key="1">
    <citation type="submission" date="2014-06" db="EMBL/GenBank/DDBJ databases">
        <title>Draft genome sequence of Paenibacillus sp. MSt1.</title>
        <authorList>
            <person name="Aw Y.K."/>
            <person name="Ong K.S."/>
            <person name="Gan H.M."/>
            <person name="Lee S.M."/>
        </authorList>
    </citation>
    <scope>NUCLEOTIDE SEQUENCE [LARGE SCALE GENOMIC DNA]</scope>
    <source>
        <strain evidence="3 4">MSt1</strain>
    </source>
</reference>
<dbReference type="OrthoDB" id="9812429at2"/>
<name>A0A081P887_9BACL</name>
<evidence type="ECO:0000313" key="3">
    <source>
        <dbReference type="EMBL" id="KEQ26910.1"/>
    </source>
</evidence>
<protein>
    <recommendedName>
        <fullName evidence="2">Putative amidase domain-containing protein</fullName>
    </recommendedName>
</protein>
<dbReference type="EMBL" id="JNVM01000005">
    <property type="protein sequence ID" value="KEQ26910.1"/>
    <property type="molecule type" value="Genomic_DNA"/>
</dbReference>
<feature type="chain" id="PRO_5001761456" description="Putative amidase domain-containing protein" evidence="1">
    <location>
        <begin position="24"/>
        <end position="371"/>
    </location>
</feature>
<keyword evidence="1" id="KW-0732">Signal</keyword>
<evidence type="ECO:0000259" key="2">
    <source>
        <dbReference type="Pfam" id="PF12671"/>
    </source>
</evidence>
<proteinExistence type="predicted"/>
<dbReference type="PANTHER" id="PTHR40032:SF1">
    <property type="entry name" value="EXPORTED PROTEIN"/>
    <property type="match status" value="1"/>
</dbReference>
<feature type="domain" description="Putative amidase" evidence="2">
    <location>
        <begin position="215"/>
        <end position="364"/>
    </location>
</feature>
<accession>A0A081P887</accession>
<dbReference type="AlphaFoldDB" id="A0A081P887"/>
<keyword evidence="4" id="KW-1185">Reference proteome</keyword>
<feature type="signal peptide" evidence="1">
    <location>
        <begin position="1"/>
        <end position="23"/>
    </location>
</feature>
<comment type="caution">
    <text evidence="3">The sequence shown here is derived from an EMBL/GenBank/DDBJ whole genome shotgun (WGS) entry which is preliminary data.</text>
</comment>